<accession>A0A2I0WL45</accession>
<reference evidence="1 2" key="2">
    <citation type="journal article" date="2017" name="Nature">
        <title>The Apostasia genome and the evolution of orchids.</title>
        <authorList>
            <person name="Zhang G.Q."/>
            <person name="Liu K.W."/>
            <person name="Li Z."/>
            <person name="Lohaus R."/>
            <person name="Hsiao Y.Y."/>
            <person name="Niu S.C."/>
            <person name="Wang J.Y."/>
            <person name="Lin Y.C."/>
            <person name="Xu Q."/>
            <person name="Chen L.J."/>
            <person name="Yoshida K."/>
            <person name="Fujiwara S."/>
            <person name="Wang Z.W."/>
            <person name="Zhang Y.Q."/>
            <person name="Mitsuda N."/>
            <person name="Wang M."/>
            <person name="Liu G.H."/>
            <person name="Pecoraro L."/>
            <person name="Huang H.X."/>
            <person name="Xiao X.J."/>
            <person name="Lin M."/>
            <person name="Wu X.Y."/>
            <person name="Wu W.L."/>
            <person name="Chen Y.Y."/>
            <person name="Chang S.B."/>
            <person name="Sakamoto S."/>
            <person name="Ohme-Takagi M."/>
            <person name="Yagi M."/>
            <person name="Zeng S.J."/>
            <person name="Shen C.Y."/>
            <person name="Yeh C.M."/>
            <person name="Luo Y.B."/>
            <person name="Tsai W.C."/>
            <person name="Van de Peer Y."/>
            <person name="Liu Z.J."/>
        </authorList>
    </citation>
    <scope>NUCLEOTIDE SEQUENCE [LARGE SCALE GENOMIC DNA]</scope>
    <source>
        <tissue evidence="1">The whole plant</tissue>
    </source>
</reference>
<dbReference type="AlphaFoldDB" id="A0A2I0WL45"/>
<dbReference type="EMBL" id="KZ502537">
    <property type="protein sequence ID" value="PKU76383.1"/>
    <property type="molecule type" value="Genomic_DNA"/>
</dbReference>
<keyword evidence="2" id="KW-1185">Reference proteome</keyword>
<protein>
    <submittedName>
        <fullName evidence="1">Uncharacterized protein</fullName>
    </submittedName>
</protein>
<evidence type="ECO:0000313" key="1">
    <source>
        <dbReference type="EMBL" id="PKU76383.1"/>
    </source>
</evidence>
<evidence type="ECO:0000313" key="2">
    <source>
        <dbReference type="Proteomes" id="UP000233837"/>
    </source>
</evidence>
<dbReference type="Proteomes" id="UP000233837">
    <property type="component" value="Unassembled WGS sequence"/>
</dbReference>
<organism evidence="1 2">
    <name type="scientific">Dendrobium catenatum</name>
    <dbReference type="NCBI Taxonomy" id="906689"/>
    <lineage>
        <taxon>Eukaryota</taxon>
        <taxon>Viridiplantae</taxon>
        <taxon>Streptophyta</taxon>
        <taxon>Embryophyta</taxon>
        <taxon>Tracheophyta</taxon>
        <taxon>Spermatophyta</taxon>
        <taxon>Magnoliopsida</taxon>
        <taxon>Liliopsida</taxon>
        <taxon>Asparagales</taxon>
        <taxon>Orchidaceae</taxon>
        <taxon>Epidendroideae</taxon>
        <taxon>Malaxideae</taxon>
        <taxon>Dendrobiinae</taxon>
        <taxon>Dendrobium</taxon>
    </lineage>
</organism>
<name>A0A2I0WL45_9ASPA</name>
<sequence>MAPMLCNITAAELAVAKQLLVLSRGNGGFKTISRSMRSPESMEVNRRRRRLRKYRRICDVYLSAAAVVRPGDKSHLLQGSELIY</sequence>
<reference evidence="1 2" key="1">
    <citation type="journal article" date="2016" name="Sci. Rep.">
        <title>The Dendrobium catenatum Lindl. genome sequence provides insights into polysaccharide synthase, floral development and adaptive evolution.</title>
        <authorList>
            <person name="Zhang G.Q."/>
            <person name="Xu Q."/>
            <person name="Bian C."/>
            <person name="Tsai W.C."/>
            <person name="Yeh C.M."/>
            <person name="Liu K.W."/>
            <person name="Yoshida K."/>
            <person name="Zhang L.S."/>
            <person name="Chang S.B."/>
            <person name="Chen F."/>
            <person name="Shi Y."/>
            <person name="Su Y.Y."/>
            <person name="Zhang Y.Q."/>
            <person name="Chen L.J."/>
            <person name="Yin Y."/>
            <person name="Lin M."/>
            <person name="Huang H."/>
            <person name="Deng H."/>
            <person name="Wang Z.W."/>
            <person name="Zhu S.L."/>
            <person name="Zhao X."/>
            <person name="Deng C."/>
            <person name="Niu S.C."/>
            <person name="Huang J."/>
            <person name="Wang M."/>
            <person name="Liu G.H."/>
            <person name="Yang H.J."/>
            <person name="Xiao X.J."/>
            <person name="Hsiao Y.Y."/>
            <person name="Wu W.L."/>
            <person name="Chen Y.Y."/>
            <person name="Mitsuda N."/>
            <person name="Ohme-Takagi M."/>
            <person name="Luo Y.B."/>
            <person name="Van de Peer Y."/>
            <person name="Liu Z.J."/>
        </authorList>
    </citation>
    <scope>NUCLEOTIDE SEQUENCE [LARGE SCALE GENOMIC DNA]</scope>
    <source>
        <tissue evidence="1">The whole plant</tissue>
    </source>
</reference>
<gene>
    <name evidence="1" type="ORF">MA16_Dca000986</name>
</gene>
<proteinExistence type="predicted"/>